<feature type="domain" description="Peptidase A1" evidence="8">
    <location>
        <begin position="65"/>
        <end position="401"/>
    </location>
</feature>
<evidence type="ECO:0000313" key="10">
    <source>
        <dbReference type="Proteomes" id="UP001497516"/>
    </source>
</evidence>
<evidence type="ECO:0000256" key="5">
    <source>
        <dbReference type="ARBA" id="ARBA00023180"/>
    </source>
</evidence>
<dbReference type="InterPro" id="IPR001969">
    <property type="entry name" value="Aspartic_peptidase_AS"/>
</dbReference>
<gene>
    <name evidence="9" type="ORF">LTRI10_LOCUS40235</name>
</gene>
<dbReference type="PANTHER" id="PTHR47967:SF23">
    <property type="entry name" value="OS04G0448300 PROTEIN"/>
    <property type="match status" value="1"/>
</dbReference>
<reference evidence="9 10" key="1">
    <citation type="submission" date="2024-04" db="EMBL/GenBank/DDBJ databases">
        <authorList>
            <person name="Fracassetti M."/>
        </authorList>
    </citation>
    <scope>NUCLEOTIDE SEQUENCE [LARGE SCALE GENOMIC DNA]</scope>
</reference>
<dbReference type="Gene3D" id="2.40.70.10">
    <property type="entry name" value="Acid Proteases"/>
    <property type="match status" value="2"/>
</dbReference>
<name>A0AAV2FRK3_9ROSI</name>
<dbReference type="FunFam" id="2.40.70.10:FF:000031">
    <property type="entry name" value="Aspartyl protease AED1"/>
    <property type="match status" value="1"/>
</dbReference>
<dbReference type="InterPro" id="IPR032861">
    <property type="entry name" value="TAXi_N"/>
</dbReference>
<dbReference type="InterPro" id="IPR033121">
    <property type="entry name" value="PEPTIDASE_A1"/>
</dbReference>
<evidence type="ECO:0000259" key="8">
    <source>
        <dbReference type="PROSITE" id="PS51767"/>
    </source>
</evidence>
<dbReference type="InterPro" id="IPR032799">
    <property type="entry name" value="TAXi_C"/>
</dbReference>
<evidence type="ECO:0000256" key="7">
    <source>
        <dbReference type="RuleBase" id="RU000454"/>
    </source>
</evidence>
<dbReference type="Pfam" id="PF14543">
    <property type="entry name" value="TAXi_N"/>
    <property type="match status" value="1"/>
</dbReference>
<evidence type="ECO:0000256" key="1">
    <source>
        <dbReference type="ARBA" id="ARBA00007447"/>
    </source>
</evidence>
<dbReference type="Proteomes" id="UP001497516">
    <property type="component" value="Chromosome 7"/>
</dbReference>
<dbReference type="EMBL" id="OZ034820">
    <property type="protein sequence ID" value="CAL1400085.1"/>
    <property type="molecule type" value="Genomic_DNA"/>
</dbReference>
<evidence type="ECO:0000313" key="9">
    <source>
        <dbReference type="EMBL" id="CAL1400085.1"/>
    </source>
</evidence>
<keyword evidence="2 7" id="KW-0645">Protease</keyword>
<dbReference type="InterPro" id="IPR051708">
    <property type="entry name" value="Plant_Aspart_Prot_A1"/>
</dbReference>
<evidence type="ECO:0000256" key="2">
    <source>
        <dbReference type="ARBA" id="ARBA00022670"/>
    </source>
</evidence>
<dbReference type="GO" id="GO:0006508">
    <property type="term" value="P:proteolysis"/>
    <property type="evidence" value="ECO:0007669"/>
    <property type="project" value="UniProtKB-KW"/>
</dbReference>
<keyword evidence="10" id="KW-1185">Reference proteome</keyword>
<comment type="similarity">
    <text evidence="1 7">Belongs to the peptidase A1 family.</text>
</comment>
<evidence type="ECO:0000256" key="6">
    <source>
        <dbReference type="PIRSR" id="PIRSR601461-1"/>
    </source>
</evidence>
<feature type="active site" evidence="6">
    <location>
        <position position="83"/>
    </location>
</feature>
<organism evidence="9 10">
    <name type="scientific">Linum trigynum</name>
    <dbReference type="NCBI Taxonomy" id="586398"/>
    <lineage>
        <taxon>Eukaryota</taxon>
        <taxon>Viridiplantae</taxon>
        <taxon>Streptophyta</taxon>
        <taxon>Embryophyta</taxon>
        <taxon>Tracheophyta</taxon>
        <taxon>Spermatophyta</taxon>
        <taxon>Magnoliopsida</taxon>
        <taxon>eudicotyledons</taxon>
        <taxon>Gunneridae</taxon>
        <taxon>Pentapetalae</taxon>
        <taxon>rosids</taxon>
        <taxon>fabids</taxon>
        <taxon>Malpighiales</taxon>
        <taxon>Linaceae</taxon>
        <taxon>Linum</taxon>
    </lineage>
</organism>
<dbReference type="InterPro" id="IPR034161">
    <property type="entry name" value="Pepsin-like_plant"/>
</dbReference>
<proteinExistence type="inferred from homology"/>
<dbReference type="InterPro" id="IPR001461">
    <property type="entry name" value="Aspartic_peptidase_A1"/>
</dbReference>
<dbReference type="Pfam" id="PF14541">
    <property type="entry name" value="TAXi_C"/>
    <property type="match status" value="1"/>
</dbReference>
<evidence type="ECO:0000256" key="4">
    <source>
        <dbReference type="ARBA" id="ARBA00022801"/>
    </source>
</evidence>
<dbReference type="CDD" id="cd05476">
    <property type="entry name" value="pepsin_A_like_plant"/>
    <property type="match status" value="1"/>
</dbReference>
<dbReference type="AlphaFoldDB" id="A0AAV2FRK3"/>
<dbReference type="GO" id="GO:0004190">
    <property type="term" value="F:aspartic-type endopeptidase activity"/>
    <property type="evidence" value="ECO:0007669"/>
    <property type="project" value="UniProtKB-KW"/>
</dbReference>
<dbReference type="SUPFAM" id="SSF50630">
    <property type="entry name" value="Acid proteases"/>
    <property type="match status" value="1"/>
</dbReference>
<dbReference type="PROSITE" id="PS00141">
    <property type="entry name" value="ASP_PROTEASE"/>
    <property type="match status" value="1"/>
</dbReference>
<keyword evidence="3 7" id="KW-0064">Aspartyl protease</keyword>
<dbReference type="PROSITE" id="PS51767">
    <property type="entry name" value="PEPTIDASE_A1"/>
    <property type="match status" value="1"/>
</dbReference>
<protein>
    <recommendedName>
        <fullName evidence="8">Peptidase A1 domain-containing protein</fullName>
    </recommendedName>
</protein>
<sequence>MFAPTGTSTSSQGFRVTLKRADSGQNLTRLDRLRRGLDRDNARLRNLPEAAGDVSTPVVFDQYEFLFDLAIGTPPVTFSAILDTGSDLIWTQCAPCVNCYPQNTPIFDPARSSSFSKLPCSNRFCSFFANPCGNDGACNYVYPYFDESVTKGVLATETLSFGGPGGGKLPGIAFGCGRDNTGDLNLGGGLVGLGRGPLSLVSQLKEPRFAYCLPSVDIPNARGTLTLGSLAGLGNGAALAKTTRLIRNLQKPTFYYLAFQGISVGGTRLPIDPSIFAIQVDGSGGLVIDSGTTYMRLRQPAFNVVKEAFKARVGLPADESRSTGLSLCFVTEGNSAIRVPSLVLHFEGADVELPKENYMVEIPGRACLGILGNTRCRFWGMFSSRISWCFMTLWRGRCRFCRASVVDWIRLLLRWAWSGIVGRV</sequence>
<keyword evidence="5" id="KW-0325">Glycoprotein</keyword>
<accession>A0AAV2FRK3</accession>
<dbReference type="GO" id="GO:0005576">
    <property type="term" value="C:extracellular region"/>
    <property type="evidence" value="ECO:0007669"/>
    <property type="project" value="TreeGrafter"/>
</dbReference>
<dbReference type="PANTHER" id="PTHR47967">
    <property type="entry name" value="OS07G0603500 PROTEIN-RELATED"/>
    <property type="match status" value="1"/>
</dbReference>
<dbReference type="PRINTS" id="PR00792">
    <property type="entry name" value="PEPSIN"/>
</dbReference>
<feature type="active site" evidence="6">
    <location>
        <position position="289"/>
    </location>
</feature>
<evidence type="ECO:0000256" key="3">
    <source>
        <dbReference type="ARBA" id="ARBA00022750"/>
    </source>
</evidence>
<dbReference type="InterPro" id="IPR021109">
    <property type="entry name" value="Peptidase_aspartic_dom_sf"/>
</dbReference>
<keyword evidence="4 7" id="KW-0378">Hydrolase</keyword>